<organism evidence="2 3">
    <name type="scientific">Ideonella lacteola</name>
    <dbReference type="NCBI Taxonomy" id="2984193"/>
    <lineage>
        <taxon>Bacteria</taxon>
        <taxon>Pseudomonadati</taxon>
        <taxon>Pseudomonadota</taxon>
        <taxon>Betaproteobacteria</taxon>
        <taxon>Burkholderiales</taxon>
        <taxon>Sphaerotilaceae</taxon>
        <taxon>Ideonella</taxon>
    </lineage>
</organism>
<keyword evidence="3" id="KW-1185">Reference proteome</keyword>
<keyword evidence="1" id="KW-0175">Coiled coil</keyword>
<reference evidence="2 3" key="1">
    <citation type="submission" date="2024-04" db="EMBL/GenBank/DDBJ databases">
        <title>Novel species of the genus Ideonella isolated from streams.</title>
        <authorList>
            <person name="Lu H."/>
        </authorList>
    </citation>
    <scope>NUCLEOTIDE SEQUENCE [LARGE SCALE GENOMIC DNA]</scope>
    <source>
        <strain evidence="2 3">DXS29W</strain>
    </source>
</reference>
<dbReference type="Gene3D" id="3.30.450.40">
    <property type="match status" value="1"/>
</dbReference>
<name>A0ABU9BSP0_9BURK</name>
<protein>
    <submittedName>
        <fullName evidence="2">DUF484 family protein</fullName>
    </submittedName>
</protein>
<dbReference type="Proteomes" id="UP001371218">
    <property type="component" value="Unassembled WGS sequence"/>
</dbReference>
<feature type="coiled-coil region" evidence="1">
    <location>
        <begin position="47"/>
        <end position="74"/>
    </location>
</feature>
<evidence type="ECO:0000313" key="3">
    <source>
        <dbReference type="Proteomes" id="UP001371218"/>
    </source>
</evidence>
<evidence type="ECO:0000256" key="1">
    <source>
        <dbReference type="SAM" id="Coils"/>
    </source>
</evidence>
<dbReference type="EMBL" id="JBBUTG010000010">
    <property type="protein sequence ID" value="MEK8032448.1"/>
    <property type="molecule type" value="Genomic_DNA"/>
</dbReference>
<dbReference type="PANTHER" id="PTHR38765:SF1">
    <property type="entry name" value="DUF484 DOMAIN-CONTAINING PROTEIN"/>
    <property type="match status" value="1"/>
</dbReference>
<dbReference type="RefSeq" id="WP_341426859.1">
    <property type="nucleotide sequence ID" value="NZ_JBBUTG010000010.1"/>
</dbReference>
<dbReference type="InterPro" id="IPR007435">
    <property type="entry name" value="DUF484"/>
</dbReference>
<dbReference type="Pfam" id="PF04340">
    <property type="entry name" value="DUF484"/>
    <property type="match status" value="1"/>
</dbReference>
<dbReference type="InterPro" id="IPR029016">
    <property type="entry name" value="GAF-like_dom_sf"/>
</dbReference>
<comment type="caution">
    <text evidence="2">The sequence shown here is derived from an EMBL/GenBank/DDBJ whole genome shotgun (WGS) entry which is preliminary data.</text>
</comment>
<accession>A0ABU9BSP0</accession>
<proteinExistence type="predicted"/>
<gene>
    <name evidence="2" type="ORF">AACH06_16610</name>
</gene>
<sequence>MTVTTGVQGITEADIAAYLANTPGFFERQAELLATIQLASPHGGRAVSLQERQMEMLRERIKGLERRIIDMIRAGHDNEALVGKMHRWTRAVMLARSTIMLGQVLVEELKHEFMIPMVALRLWGVAPSHAGLPWAQPVSDDLKTFASSLAAPYCGLNSGFEAAQWLATDGTPAQSIALIPLRLGTGTSECFGLLVLGSPDALRFQSDMGTEFLQHVGELASAAMARALADGV</sequence>
<evidence type="ECO:0000313" key="2">
    <source>
        <dbReference type="EMBL" id="MEK8032448.1"/>
    </source>
</evidence>
<dbReference type="PANTHER" id="PTHR38765">
    <property type="entry name" value="DUF484 DOMAIN-CONTAINING PROTEIN"/>
    <property type="match status" value="1"/>
</dbReference>